<organism evidence="2 3">
    <name type="scientific">Spodoptera exigua</name>
    <name type="common">Beet armyworm</name>
    <name type="synonym">Noctua fulgens</name>
    <dbReference type="NCBI Taxonomy" id="7107"/>
    <lineage>
        <taxon>Eukaryota</taxon>
        <taxon>Metazoa</taxon>
        <taxon>Ecdysozoa</taxon>
        <taxon>Arthropoda</taxon>
        <taxon>Hexapoda</taxon>
        <taxon>Insecta</taxon>
        <taxon>Pterygota</taxon>
        <taxon>Neoptera</taxon>
        <taxon>Endopterygota</taxon>
        <taxon>Lepidoptera</taxon>
        <taxon>Glossata</taxon>
        <taxon>Ditrysia</taxon>
        <taxon>Noctuoidea</taxon>
        <taxon>Noctuidae</taxon>
        <taxon>Amphipyrinae</taxon>
        <taxon>Spodoptera</taxon>
    </lineage>
</organism>
<feature type="compositionally biased region" description="Polar residues" evidence="1">
    <location>
        <begin position="146"/>
        <end position="155"/>
    </location>
</feature>
<accession>A0A922SFN7</accession>
<reference evidence="2" key="1">
    <citation type="journal article" date="2021" name="G3 (Bethesda)">
        <title>Genome and transcriptome analysis of the beet armyworm Spodoptera exigua reveals targets for pest control. .</title>
        <authorList>
            <person name="Simon S."/>
            <person name="Breeschoten T."/>
            <person name="Jansen H.J."/>
            <person name="Dirks R.P."/>
            <person name="Schranz M.E."/>
            <person name="Ros V.I.D."/>
        </authorList>
    </citation>
    <scope>NUCLEOTIDE SEQUENCE</scope>
    <source>
        <strain evidence="2">TB_SE_WUR_2020</strain>
    </source>
</reference>
<evidence type="ECO:0000313" key="2">
    <source>
        <dbReference type="EMBL" id="KAH9636632.1"/>
    </source>
</evidence>
<gene>
    <name evidence="2" type="ORF">HF086_003450</name>
</gene>
<dbReference type="Proteomes" id="UP000814243">
    <property type="component" value="Unassembled WGS sequence"/>
</dbReference>
<feature type="region of interest" description="Disordered" evidence="1">
    <location>
        <begin position="123"/>
        <end position="155"/>
    </location>
</feature>
<proteinExistence type="predicted"/>
<sequence>MSAKKSQVQQSTPVRSNHIDASSSGFIDDYSQLRLSYYQHRGTISDITDISEDTSAGETFETVETSLSETSVTVDEKEARRQKLRDYYISQIPDLPHPSYVVASIISSASRKMGSIHLRYNDRIEQGKQAPDSQNDLEFDPERRSTLNSNQFPDK</sequence>
<evidence type="ECO:0000256" key="1">
    <source>
        <dbReference type="SAM" id="MobiDB-lite"/>
    </source>
</evidence>
<dbReference type="EMBL" id="JACEFF010000488">
    <property type="protein sequence ID" value="KAH9636632.1"/>
    <property type="molecule type" value="Genomic_DNA"/>
</dbReference>
<dbReference type="AlphaFoldDB" id="A0A922SFN7"/>
<name>A0A922SFN7_SPOEX</name>
<evidence type="ECO:0000313" key="3">
    <source>
        <dbReference type="Proteomes" id="UP000814243"/>
    </source>
</evidence>
<feature type="region of interest" description="Disordered" evidence="1">
    <location>
        <begin position="1"/>
        <end position="24"/>
    </location>
</feature>
<comment type="caution">
    <text evidence="2">The sequence shown here is derived from an EMBL/GenBank/DDBJ whole genome shotgun (WGS) entry which is preliminary data.</text>
</comment>
<protein>
    <submittedName>
        <fullName evidence="2">Uncharacterized protein</fullName>
    </submittedName>
</protein>